<evidence type="ECO:0000259" key="3">
    <source>
        <dbReference type="PROSITE" id="PS50850"/>
    </source>
</evidence>
<protein>
    <recommendedName>
        <fullName evidence="3">Major facilitator superfamily (MFS) profile domain-containing protein</fullName>
    </recommendedName>
</protein>
<feature type="transmembrane region" description="Helical" evidence="2">
    <location>
        <begin position="69"/>
        <end position="91"/>
    </location>
</feature>
<comment type="caution">
    <text evidence="4">The sequence shown here is derived from an EMBL/GenBank/DDBJ whole genome shotgun (WGS) entry which is preliminary data.</text>
</comment>
<evidence type="ECO:0000256" key="2">
    <source>
        <dbReference type="SAM" id="Phobius"/>
    </source>
</evidence>
<dbReference type="InterPro" id="IPR011701">
    <property type="entry name" value="MFS"/>
</dbReference>
<name>A0A2K0T3T3_9HYPO</name>
<dbReference type="PANTHER" id="PTHR23520:SF5">
    <property type="entry name" value="TRANSPORTER, PUTATIVE (AFU_ORTHOLOGUE AFUA_3G04000)-RELATED"/>
    <property type="match status" value="1"/>
</dbReference>
<reference evidence="4 5" key="1">
    <citation type="submission" date="2017-02" db="EMBL/GenBank/DDBJ databases">
        <title>Genomes of Trichoderma spp. with biocontrol activity.</title>
        <authorList>
            <person name="Gardiner D."/>
            <person name="Kazan K."/>
            <person name="Vos C."/>
            <person name="Harvey P."/>
        </authorList>
    </citation>
    <scope>NUCLEOTIDE SEQUENCE [LARGE SCALE GENOMIC DNA]</scope>
    <source>
        <strain evidence="4 5">A5MH</strain>
    </source>
</reference>
<feature type="domain" description="Major facilitator superfamily (MFS) profile" evidence="3">
    <location>
        <begin position="19"/>
        <end position="468"/>
    </location>
</feature>
<dbReference type="OrthoDB" id="10027823at2759"/>
<feature type="transmembrane region" description="Helical" evidence="2">
    <location>
        <begin position="103"/>
        <end position="132"/>
    </location>
</feature>
<feature type="transmembrane region" description="Helical" evidence="2">
    <location>
        <begin position="200"/>
        <end position="221"/>
    </location>
</feature>
<sequence>MESSSLNPSARPGILVRILSELGLVSLFYSPVDVKLLCLQRFVRLFAYGGSTLVLVPYLQALGISKTNIGLFMTLTLVGDVCISFVLTIVADGLGRKAVLSMGALMMVGSGIAFALCQNYWILLAAAIFGVISPSGNEIGPFRAIEESVVAHLTEPASRSDVYAWYSLLGQAGVACGLMTCGWVIQYVSTSLQWEHVDAYRLAFLGYAAIGLLKMTLTLLLSSAVEADGKASAAKKTAISNQVGDTETETSPLLGSANANGSLQATEQQNGRGRLSSLLPDISKEGYAIMTSLCFFFAIDCLASGIISMSWITYFFRWRYGIKEGTLGSIFFVTSLTSACSMLVASSLAKRFGNIKTMVFTHLPSSIFLSLIPAFSDVRLSLLFLWLRSSTASMDVAPRAAFLAAIIKPSERTAIMGIINVCKTVGTSLGPFLTGTLADHGLFWVAFVTAGCLKVGYDLGILAVFKNHERHAAERESGRAETSGTA</sequence>
<evidence type="ECO:0000313" key="5">
    <source>
        <dbReference type="Proteomes" id="UP000236546"/>
    </source>
</evidence>
<dbReference type="Proteomes" id="UP000236546">
    <property type="component" value="Unassembled WGS sequence"/>
</dbReference>
<feature type="transmembrane region" description="Helical" evidence="2">
    <location>
        <begin position="42"/>
        <end position="63"/>
    </location>
</feature>
<dbReference type="InterPro" id="IPR036259">
    <property type="entry name" value="MFS_trans_sf"/>
</dbReference>
<dbReference type="SUPFAM" id="SSF103473">
    <property type="entry name" value="MFS general substrate transporter"/>
    <property type="match status" value="1"/>
</dbReference>
<organism evidence="4 5">
    <name type="scientific">Trichoderma gamsii</name>
    <dbReference type="NCBI Taxonomy" id="398673"/>
    <lineage>
        <taxon>Eukaryota</taxon>
        <taxon>Fungi</taxon>
        <taxon>Dikarya</taxon>
        <taxon>Ascomycota</taxon>
        <taxon>Pezizomycotina</taxon>
        <taxon>Sordariomycetes</taxon>
        <taxon>Hypocreomycetidae</taxon>
        <taxon>Hypocreales</taxon>
        <taxon>Hypocreaceae</taxon>
        <taxon>Trichoderma</taxon>
    </lineage>
</organism>
<accession>A0A2K0T3T3</accession>
<dbReference type="EMBL" id="MTYH01000072">
    <property type="protein sequence ID" value="PNP40192.1"/>
    <property type="molecule type" value="Genomic_DNA"/>
</dbReference>
<dbReference type="PROSITE" id="PS50850">
    <property type="entry name" value="MFS"/>
    <property type="match status" value="1"/>
</dbReference>
<gene>
    <name evidence="4" type="ORF">TGAMA5MH_07847</name>
</gene>
<dbReference type="InterPro" id="IPR020846">
    <property type="entry name" value="MFS_dom"/>
</dbReference>
<feature type="transmembrane region" description="Helical" evidence="2">
    <location>
        <begin position="327"/>
        <end position="347"/>
    </location>
</feature>
<evidence type="ECO:0000313" key="4">
    <source>
        <dbReference type="EMBL" id="PNP40192.1"/>
    </source>
</evidence>
<comment type="subcellular location">
    <subcellularLocation>
        <location evidence="1">Membrane</location>
        <topology evidence="1">Multi-pass membrane protein</topology>
    </subcellularLocation>
</comment>
<feature type="transmembrane region" description="Helical" evidence="2">
    <location>
        <begin position="12"/>
        <end position="30"/>
    </location>
</feature>
<keyword evidence="2" id="KW-0812">Transmembrane</keyword>
<keyword evidence="2" id="KW-1133">Transmembrane helix</keyword>
<keyword evidence="2" id="KW-0472">Membrane</keyword>
<feature type="transmembrane region" description="Helical" evidence="2">
    <location>
        <begin position="287"/>
        <end position="315"/>
    </location>
</feature>
<dbReference type="Gene3D" id="1.20.1250.20">
    <property type="entry name" value="MFS general substrate transporter like domains"/>
    <property type="match status" value="2"/>
</dbReference>
<feature type="transmembrane region" description="Helical" evidence="2">
    <location>
        <begin position="163"/>
        <end position="188"/>
    </location>
</feature>
<dbReference type="Pfam" id="PF07690">
    <property type="entry name" value="MFS_1"/>
    <property type="match status" value="1"/>
</dbReference>
<proteinExistence type="predicted"/>
<evidence type="ECO:0000256" key="1">
    <source>
        <dbReference type="ARBA" id="ARBA00004141"/>
    </source>
</evidence>
<dbReference type="PANTHER" id="PTHR23520">
    <property type="entry name" value="TRANSPORTER, PUTATIVE (AFU_ORTHOLOGUE AFUA_3G04000)-RELATED"/>
    <property type="match status" value="1"/>
</dbReference>
<dbReference type="GO" id="GO:0000329">
    <property type="term" value="C:fungal-type vacuole membrane"/>
    <property type="evidence" value="ECO:0007669"/>
    <property type="project" value="TreeGrafter"/>
</dbReference>
<dbReference type="AlphaFoldDB" id="A0A2K0T3T3"/>
<dbReference type="GO" id="GO:0022857">
    <property type="term" value="F:transmembrane transporter activity"/>
    <property type="evidence" value="ECO:0007669"/>
    <property type="project" value="InterPro"/>
</dbReference>